<dbReference type="GO" id="GO:0005524">
    <property type="term" value="F:ATP binding"/>
    <property type="evidence" value="ECO:0007669"/>
    <property type="project" value="UniProtKB-ARBA"/>
</dbReference>
<evidence type="ECO:0000313" key="2">
    <source>
        <dbReference type="Proteomes" id="UP000070427"/>
    </source>
</evidence>
<dbReference type="STRING" id="520764.AN618_07600"/>
<dbReference type="Proteomes" id="UP000070427">
    <property type="component" value="Unassembled WGS sequence"/>
</dbReference>
<dbReference type="Pfam" id="PF01513">
    <property type="entry name" value="NAD_kinase"/>
    <property type="match status" value="1"/>
</dbReference>
<name>A0A140LBM7_9FIRM</name>
<dbReference type="RefSeq" id="WP_066352376.1">
    <property type="nucleotide sequence ID" value="NZ_LOED01000006.1"/>
</dbReference>
<comment type="caution">
    <text evidence="1">The sequence shown here is derived from an EMBL/GenBank/DDBJ whole genome shotgun (WGS) entry which is preliminary data.</text>
</comment>
<dbReference type="PATRIC" id="fig|520764.3.peg.787"/>
<dbReference type="PIRSF" id="PIRSF018567">
    <property type="entry name" value="AcoX"/>
    <property type="match status" value="1"/>
</dbReference>
<dbReference type="GO" id="GO:0006741">
    <property type="term" value="P:NADP+ biosynthetic process"/>
    <property type="evidence" value="ECO:0007669"/>
    <property type="project" value="InterPro"/>
</dbReference>
<dbReference type="PANTHER" id="PTHR40697">
    <property type="entry name" value="ACETOIN CATABOLISM PROTEIN X"/>
    <property type="match status" value="1"/>
</dbReference>
<dbReference type="EMBL" id="LOED01000006">
    <property type="protein sequence ID" value="KXG77952.1"/>
    <property type="molecule type" value="Genomic_DNA"/>
</dbReference>
<dbReference type="SUPFAM" id="SSF111331">
    <property type="entry name" value="NAD kinase/diacylglycerol kinase-like"/>
    <property type="match status" value="1"/>
</dbReference>
<evidence type="ECO:0008006" key="3">
    <source>
        <dbReference type="Google" id="ProtNLM"/>
    </source>
</evidence>
<dbReference type="InParanoid" id="A0A140LBM7"/>
<dbReference type="InterPro" id="IPR039065">
    <property type="entry name" value="AcoX-like"/>
</dbReference>
<keyword evidence="2" id="KW-1185">Reference proteome</keyword>
<dbReference type="GO" id="GO:0003951">
    <property type="term" value="F:NAD+ kinase activity"/>
    <property type="evidence" value="ECO:0007669"/>
    <property type="project" value="InterPro"/>
</dbReference>
<dbReference type="OrthoDB" id="4292700at2"/>
<dbReference type="InterPro" id="IPR016064">
    <property type="entry name" value="NAD/diacylglycerol_kinase_sf"/>
</dbReference>
<evidence type="ECO:0000313" key="1">
    <source>
        <dbReference type="EMBL" id="KXG77952.1"/>
    </source>
</evidence>
<sequence length="332" mass="36078">MSKIGIIANPASGKDIRRLVAHATIIDNNEKVNIVKRIILASQELGIEKIYIMADTFNIGYKAVNDLVYLKQLKADVQILDMPLTAGFRDSMVATSMMEEKGVGCIVSLGGDGTNRAIAKVIKDTPLLPISTGTNNVYPSMIEGTVAGIAAAVVASGLFDKAATCNKNKRIEVYKGRELVDIALIDAVISRESFVGAKAIWDQESITDIFVTRAHPASIGFSSIVGYKEIIDDGDDVGAHVQLGAGGETILAPIAPGIVRKINIKKFNLLKLDEDYIYNAENRGIIALDGEREIPVRAGDCILFRISRNGPYQVDIRRTLEIAQKSNFFRKV</sequence>
<protein>
    <recommendedName>
        <fullName evidence="3">ATP-NAD kinase</fullName>
    </recommendedName>
</protein>
<gene>
    <name evidence="1" type="ORF">AN618_07600</name>
</gene>
<organism evidence="1 2">
    <name type="scientific">Fervidicola ferrireducens</name>
    <dbReference type="NCBI Taxonomy" id="520764"/>
    <lineage>
        <taxon>Bacteria</taxon>
        <taxon>Bacillati</taxon>
        <taxon>Bacillota</taxon>
        <taxon>Clostridia</taxon>
        <taxon>Thermosediminibacterales</taxon>
        <taxon>Thermosediminibacteraceae</taxon>
        <taxon>Fervidicola</taxon>
    </lineage>
</organism>
<accession>A0A140LBM7</accession>
<dbReference type="AlphaFoldDB" id="A0A140LBM7"/>
<dbReference type="GO" id="GO:0051287">
    <property type="term" value="F:NAD binding"/>
    <property type="evidence" value="ECO:0007669"/>
    <property type="project" value="UniProtKB-ARBA"/>
</dbReference>
<dbReference type="InterPro" id="IPR011391">
    <property type="entry name" value="AcoX_kinase"/>
</dbReference>
<dbReference type="InterPro" id="IPR002504">
    <property type="entry name" value="NADK"/>
</dbReference>
<reference evidence="1 2" key="1">
    <citation type="submission" date="2015-12" db="EMBL/GenBank/DDBJ databases">
        <title>Draft genome sequnece of Fervidicola ferrireducens strain Y170.</title>
        <authorList>
            <person name="Patel B.K."/>
        </authorList>
    </citation>
    <scope>NUCLEOTIDE SEQUENCE [LARGE SCALE GENOMIC DNA]</scope>
    <source>
        <strain evidence="1 2">Y170</strain>
    </source>
</reference>
<proteinExistence type="predicted"/>
<dbReference type="PANTHER" id="PTHR40697:SF3">
    <property type="entry name" value="ACETOIN CATABOLISM PROTEIN X"/>
    <property type="match status" value="1"/>
</dbReference>